<accession>A0ABX6H5K7</accession>
<evidence type="ECO:0000256" key="1">
    <source>
        <dbReference type="SAM" id="Phobius"/>
    </source>
</evidence>
<dbReference type="RefSeq" id="WP_159424245.1">
    <property type="nucleotide sequence ID" value="NZ_CP047182.1"/>
</dbReference>
<keyword evidence="3" id="KW-1185">Reference proteome</keyword>
<keyword evidence="1" id="KW-0472">Membrane</keyword>
<feature type="transmembrane region" description="Helical" evidence="1">
    <location>
        <begin position="70"/>
        <end position="92"/>
    </location>
</feature>
<keyword evidence="1" id="KW-1133">Transmembrane helix</keyword>
<keyword evidence="1" id="KW-0812">Transmembrane</keyword>
<dbReference type="Proteomes" id="UP000464597">
    <property type="component" value="Plasmid unnamed2"/>
</dbReference>
<evidence type="ECO:0000313" key="2">
    <source>
        <dbReference type="EMBL" id="QHC65085.1"/>
    </source>
</evidence>
<protein>
    <submittedName>
        <fullName evidence="2">Uncharacterized protein</fullName>
    </submittedName>
</protein>
<gene>
    <name evidence="2" type="ORF">GSU69_19725</name>
</gene>
<name>A0ABX6H5K7_9MICO</name>
<organism evidence="2 3">
    <name type="scientific">Rathayibacter festucae</name>
    <dbReference type="NCBI Taxonomy" id="110937"/>
    <lineage>
        <taxon>Bacteria</taxon>
        <taxon>Bacillati</taxon>
        <taxon>Actinomycetota</taxon>
        <taxon>Actinomycetes</taxon>
        <taxon>Micrococcales</taxon>
        <taxon>Microbacteriaceae</taxon>
        <taxon>Rathayibacter</taxon>
    </lineage>
</organism>
<evidence type="ECO:0000313" key="3">
    <source>
        <dbReference type="Proteomes" id="UP000464597"/>
    </source>
</evidence>
<geneLocation type="plasmid" evidence="2 3">
    <name>unnamed2</name>
</geneLocation>
<keyword evidence="2" id="KW-0614">Plasmid</keyword>
<sequence>MSIERSARPSASAPLVLGLLLGALAIVLVILSGLHAWDPDEACYARGSSPSPEKFFGTAMCADGTAVQPMWMTVSAGLLLITSAICITIAIIRRARRDDEKGPLPTVSHWS</sequence>
<proteinExistence type="predicted"/>
<reference evidence="3" key="1">
    <citation type="submission" date="2019-12" db="EMBL/GenBank/DDBJ databases">
        <title>Complete and draft genome sequences of new strains and members of some known species of the genus Rathayibacter isolated from plants.</title>
        <authorList>
            <person name="Tarlachkov S.V."/>
            <person name="Starodumova I.P."/>
            <person name="Dorofeeva L.V."/>
            <person name="Prisyazhnaya N.V."/>
            <person name="Leyn S."/>
            <person name="Zlamal J."/>
            <person name="Elan M."/>
            <person name="Osterman A.L."/>
            <person name="Nadler S."/>
            <person name="Subbotin S.A."/>
            <person name="Evtushenko L.I."/>
        </authorList>
    </citation>
    <scope>NUCLEOTIDE SEQUENCE [LARGE SCALE GENOMIC DNA]</scope>
    <source>
        <strain evidence="3">VKM Ac-2802</strain>
        <plasmid evidence="3">unnamed2</plasmid>
    </source>
</reference>
<dbReference type="EMBL" id="CP047182">
    <property type="protein sequence ID" value="QHC65085.1"/>
    <property type="molecule type" value="Genomic_DNA"/>
</dbReference>